<dbReference type="EMBL" id="MN739106">
    <property type="protein sequence ID" value="QHS89156.1"/>
    <property type="molecule type" value="Genomic_DNA"/>
</dbReference>
<proteinExistence type="predicted"/>
<evidence type="ECO:0000313" key="2">
    <source>
        <dbReference type="EMBL" id="QHS89156.1"/>
    </source>
</evidence>
<dbReference type="AlphaFoldDB" id="A0A6C0BAM8"/>
<evidence type="ECO:0000259" key="1">
    <source>
        <dbReference type="Pfam" id="PF13403"/>
    </source>
</evidence>
<dbReference type="Gene3D" id="2.170.16.10">
    <property type="entry name" value="Hedgehog/Intein (Hint) domain"/>
    <property type="match status" value="1"/>
</dbReference>
<name>A0A6C0BAM8_9ZZZZ</name>
<sequence length="382" mass="40537">MTSINFSSYYPLSTYAILAQTSITSGGTAGTLINASATSLDPPFYGVYPGTSITGTFTGVGVTGSTASSTLAITQLGTTSDTTSATLIGAIKSLTNIIPFTTIPVGGFSSINAGQAVAYKYTGAGALVLNTAVTFKGPGQIAIYTDPAAVIPKNIIFDTGFVATRTSINREDIFWYTPVTIEDSGVNLRMPGIYIAGTGITLTTSTTLGGNLYSLANVILIDNTITPLTLCFLKGTKILTENGYVNVEDLKVGDTVVSYGSIIDNSDVQFSKMIQSKPITWISKFFAEGDASDLPVCFKAGSLGENLPLNDLFVSPGHRMILDEKMVVAGSIVNGETIVQEDTNETIEYYHFELDCHSVIMAEGVLTETFLDFSESKRTFQK</sequence>
<feature type="domain" description="Hedgehog/Intein (Hint)" evidence="1">
    <location>
        <begin position="231"/>
        <end position="372"/>
    </location>
</feature>
<accession>A0A6C0BAM8</accession>
<dbReference type="InterPro" id="IPR028992">
    <property type="entry name" value="Hedgehog/Intein_dom"/>
</dbReference>
<organism evidence="2">
    <name type="scientific">viral metagenome</name>
    <dbReference type="NCBI Taxonomy" id="1070528"/>
    <lineage>
        <taxon>unclassified sequences</taxon>
        <taxon>metagenomes</taxon>
        <taxon>organismal metagenomes</taxon>
    </lineage>
</organism>
<dbReference type="Pfam" id="PF13403">
    <property type="entry name" value="Hint_2"/>
    <property type="match status" value="1"/>
</dbReference>
<reference evidence="2" key="1">
    <citation type="journal article" date="2020" name="Nature">
        <title>Giant virus diversity and host interactions through global metagenomics.</title>
        <authorList>
            <person name="Schulz F."/>
            <person name="Roux S."/>
            <person name="Paez-Espino D."/>
            <person name="Jungbluth S."/>
            <person name="Walsh D.A."/>
            <person name="Denef V.J."/>
            <person name="McMahon K.D."/>
            <person name="Konstantinidis K.T."/>
            <person name="Eloe-Fadrosh E.A."/>
            <person name="Kyrpides N.C."/>
            <person name="Woyke T."/>
        </authorList>
    </citation>
    <scope>NUCLEOTIDE SEQUENCE</scope>
    <source>
        <strain evidence="2">GVMAG-M-3300010158-59</strain>
    </source>
</reference>
<protein>
    <recommendedName>
        <fullName evidence="1">Hedgehog/Intein (Hint) domain-containing protein</fullName>
    </recommendedName>
</protein>
<dbReference type="InterPro" id="IPR036844">
    <property type="entry name" value="Hint_dom_sf"/>
</dbReference>
<dbReference type="SUPFAM" id="SSF51294">
    <property type="entry name" value="Hedgehog/intein (Hint) domain"/>
    <property type="match status" value="1"/>
</dbReference>